<dbReference type="Pfam" id="PF04715">
    <property type="entry name" value="Anth_synt_I_N"/>
    <property type="match status" value="1"/>
</dbReference>
<comment type="cofactor">
    <cofactor evidence="1">
        <name>Mg(2+)</name>
        <dbReference type="ChEBI" id="CHEBI:18420"/>
    </cofactor>
</comment>
<dbReference type="PANTHER" id="PTHR11236:SF48">
    <property type="entry name" value="ISOCHORISMATE SYNTHASE MENF"/>
    <property type="match status" value="1"/>
</dbReference>
<keyword evidence="11" id="KW-0057">Aromatic amino acid biosynthesis</keyword>
<dbReference type="InterPro" id="IPR005801">
    <property type="entry name" value="ADC_synthase"/>
</dbReference>
<dbReference type="Pfam" id="PF00425">
    <property type="entry name" value="Chorismate_bind"/>
    <property type="match status" value="1"/>
</dbReference>
<evidence type="ECO:0000256" key="13">
    <source>
        <dbReference type="ARBA" id="ARBA00025634"/>
    </source>
</evidence>
<dbReference type="SUPFAM" id="SSF56322">
    <property type="entry name" value="ADC synthase"/>
    <property type="match status" value="1"/>
</dbReference>
<evidence type="ECO:0000256" key="12">
    <source>
        <dbReference type="ARBA" id="ARBA00023239"/>
    </source>
</evidence>
<dbReference type="EMBL" id="MLJW01000533">
    <property type="protein sequence ID" value="OIQ85590.1"/>
    <property type="molecule type" value="Genomic_DNA"/>
</dbReference>
<dbReference type="GO" id="GO:0004049">
    <property type="term" value="F:anthranilate synthase activity"/>
    <property type="evidence" value="ECO:0007669"/>
    <property type="project" value="UniProtKB-EC"/>
</dbReference>
<comment type="similarity">
    <text evidence="3">Belongs to the anthranilate synthase component I family.</text>
</comment>
<dbReference type="GO" id="GO:0046872">
    <property type="term" value="F:metal ion binding"/>
    <property type="evidence" value="ECO:0007669"/>
    <property type="project" value="UniProtKB-KW"/>
</dbReference>
<evidence type="ECO:0000256" key="1">
    <source>
        <dbReference type="ARBA" id="ARBA00001946"/>
    </source>
</evidence>
<dbReference type="InterPro" id="IPR005256">
    <property type="entry name" value="Anth_synth_I_PabB"/>
</dbReference>
<dbReference type="InterPro" id="IPR015890">
    <property type="entry name" value="Chorismate_C"/>
</dbReference>
<dbReference type="Gene3D" id="3.60.120.10">
    <property type="entry name" value="Anthranilate synthase"/>
    <property type="match status" value="1"/>
</dbReference>
<evidence type="ECO:0000259" key="16">
    <source>
        <dbReference type="Pfam" id="PF04715"/>
    </source>
</evidence>
<evidence type="ECO:0000256" key="6">
    <source>
        <dbReference type="ARBA" id="ARBA00020653"/>
    </source>
</evidence>
<dbReference type="PANTHER" id="PTHR11236">
    <property type="entry name" value="AMINOBENZOATE/ANTHRANILATE SYNTHASE"/>
    <property type="match status" value="1"/>
</dbReference>
<accession>A0A1J5QPT0</accession>
<dbReference type="UniPathway" id="UPA00035">
    <property type="reaction ID" value="UER00040"/>
</dbReference>
<dbReference type="AlphaFoldDB" id="A0A1J5QPT0"/>
<evidence type="ECO:0000256" key="4">
    <source>
        <dbReference type="ARBA" id="ARBA00011575"/>
    </source>
</evidence>
<evidence type="ECO:0000256" key="3">
    <source>
        <dbReference type="ARBA" id="ARBA00009562"/>
    </source>
</evidence>
<comment type="function">
    <text evidence="13">Part of a heterotetrameric complex that catalyzes the two-step biosynthesis of anthranilate, an intermediate in the biosynthesis of L-tryptophan. In the first step, the glutamine-binding beta subunit (TrpG) of anthranilate synthase (AS) provides the glutamine amidotransferase activity which generates ammonia as a substrate that, along with chorismate, is used in the second step, catalyzed by the large alpha subunit of AS (TrpE) to produce anthranilate. In the absence of TrpG, TrpE can synthesize anthranilate directly from chorismate and high concentrations of ammonia.</text>
</comment>
<proteinExistence type="inferred from homology"/>
<organism evidence="17">
    <name type="scientific">mine drainage metagenome</name>
    <dbReference type="NCBI Taxonomy" id="410659"/>
    <lineage>
        <taxon>unclassified sequences</taxon>
        <taxon>metagenomes</taxon>
        <taxon>ecological metagenomes</taxon>
    </lineage>
</organism>
<keyword evidence="7" id="KW-0028">Amino-acid biosynthesis</keyword>
<evidence type="ECO:0000256" key="2">
    <source>
        <dbReference type="ARBA" id="ARBA00004873"/>
    </source>
</evidence>
<keyword evidence="12 17" id="KW-0456">Lyase</keyword>
<comment type="catalytic activity">
    <reaction evidence="14">
        <text>chorismate + L-glutamine = anthranilate + pyruvate + L-glutamate + H(+)</text>
        <dbReference type="Rhea" id="RHEA:21732"/>
        <dbReference type="ChEBI" id="CHEBI:15361"/>
        <dbReference type="ChEBI" id="CHEBI:15378"/>
        <dbReference type="ChEBI" id="CHEBI:16567"/>
        <dbReference type="ChEBI" id="CHEBI:29748"/>
        <dbReference type="ChEBI" id="CHEBI:29985"/>
        <dbReference type="ChEBI" id="CHEBI:58359"/>
        <dbReference type="EC" id="4.1.3.27"/>
    </reaction>
</comment>
<dbReference type="NCBIfam" id="TIGR00564">
    <property type="entry name" value="trpE_most"/>
    <property type="match status" value="1"/>
</dbReference>
<evidence type="ECO:0000259" key="15">
    <source>
        <dbReference type="Pfam" id="PF00425"/>
    </source>
</evidence>
<evidence type="ECO:0000256" key="10">
    <source>
        <dbReference type="ARBA" id="ARBA00022842"/>
    </source>
</evidence>
<evidence type="ECO:0000256" key="5">
    <source>
        <dbReference type="ARBA" id="ARBA00012266"/>
    </source>
</evidence>
<dbReference type="EC" id="4.1.3.27" evidence="5"/>
<evidence type="ECO:0000256" key="8">
    <source>
        <dbReference type="ARBA" id="ARBA00022723"/>
    </source>
</evidence>
<name>A0A1J5QPT0_9ZZZZ</name>
<dbReference type="PRINTS" id="PR00095">
    <property type="entry name" value="ANTSNTHASEI"/>
</dbReference>
<dbReference type="GO" id="GO:0000162">
    <property type="term" value="P:L-tryptophan biosynthetic process"/>
    <property type="evidence" value="ECO:0007669"/>
    <property type="project" value="UniProtKB-UniPathway"/>
</dbReference>
<evidence type="ECO:0000256" key="9">
    <source>
        <dbReference type="ARBA" id="ARBA00022822"/>
    </source>
</evidence>
<sequence length="508" mass="55538">MKASLDFDGFRQRYEAGQPQVVWTTLVADLETPVSAMLKLADGRPNSFLLESVEGGAQKERYSFLGLKPDLIWRCHGDKAEINRKARFDPEAFEPCPVGEASGTLASLRALVEDSRLDLPEHLPPMAAGLVGYLGYDAVRLVEKLPDANPDSIGIPDGVFLRPTVMAIFDNVDDTVTVVTPVRPQDGINARAAYSQAQERLADVVADFERSVPYRRETGGDVAEMPEATANMTPEQFKAMVAKAKEYILAGDIFQVVLSQRLSMPFTLPPFALYRALRRTNPSPFLFFLDFGGFALVGSSPEILVRLRDNTVTIRPIAGTRKRGANSAEDKALSADLLADPKELAEHLMLLDLGRNDVGRVSEVGTVKVTERMVIELYSHVMHIVSNVEGRLDTARHDAMDALFAGFPAGTVSGAPKVRAMEIIDELEPERRSFYAGCIGYFAANGTLDTCIALRTALVKDGVITVQAGAGIVADSQPESEHQECWNKARAVIRAAEEAVRFSTRRNG</sequence>
<protein>
    <recommendedName>
        <fullName evidence="6">Anthranilate synthase component 1</fullName>
        <ecNumber evidence="5">4.1.3.27</ecNumber>
    </recommendedName>
</protein>
<comment type="caution">
    <text evidence="17">The sequence shown here is derived from an EMBL/GenBank/DDBJ whole genome shotgun (WGS) entry which is preliminary data.</text>
</comment>
<comment type="pathway">
    <text evidence="2">Amino-acid biosynthesis; L-tryptophan biosynthesis; L-tryptophan from chorismate: step 1/5.</text>
</comment>
<evidence type="ECO:0000256" key="11">
    <source>
        <dbReference type="ARBA" id="ARBA00023141"/>
    </source>
</evidence>
<keyword evidence="8" id="KW-0479">Metal-binding</keyword>
<evidence type="ECO:0000256" key="14">
    <source>
        <dbReference type="ARBA" id="ARBA00047683"/>
    </source>
</evidence>
<feature type="domain" description="Anthranilate synthase component I N-terminal" evidence="16">
    <location>
        <begin position="29"/>
        <end position="178"/>
    </location>
</feature>
<evidence type="ECO:0000313" key="17">
    <source>
        <dbReference type="EMBL" id="OIQ85590.1"/>
    </source>
</evidence>
<gene>
    <name evidence="17" type="primary">trpE_10</name>
    <name evidence="17" type="ORF">GALL_325640</name>
</gene>
<comment type="subunit">
    <text evidence="4">Heterotetramer consisting of two non-identical subunits: a beta subunit (TrpG) and a large alpha subunit (TrpE).</text>
</comment>
<dbReference type="InterPro" id="IPR006805">
    <property type="entry name" value="Anth_synth_I_N"/>
</dbReference>
<keyword evidence="9" id="KW-0822">Tryptophan biosynthesis</keyword>
<keyword evidence="10" id="KW-0460">Magnesium</keyword>
<evidence type="ECO:0000256" key="7">
    <source>
        <dbReference type="ARBA" id="ARBA00022605"/>
    </source>
</evidence>
<dbReference type="InterPro" id="IPR019999">
    <property type="entry name" value="Anth_synth_I-like"/>
</dbReference>
<reference evidence="17" key="1">
    <citation type="submission" date="2016-10" db="EMBL/GenBank/DDBJ databases">
        <title>Sequence of Gallionella enrichment culture.</title>
        <authorList>
            <person name="Poehlein A."/>
            <person name="Muehling M."/>
            <person name="Daniel R."/>
        </authorList>
    </citation>
    <scope>NUCLEOTIDE SEQUENCE</scope>
</reference>
<feature type="domain" description="Chorismate-utilising enzyme C-terminal" evidence="15">
    <location>
        <begin position="234"/>
        <end position="488"/>
    </location>
</feature>